<gene>
    <name evidence="1" type="ORF">NCTC10343_01559</name>
</gene>
<reference evidence="1 2" key="1">
    <citation type="submission" date="2018-06" db="EMBL/GenBank/DDBJ databases">
        <authorList>
            <consortium name="Pathogen Informatics"/>
            <person name="Doyle S."/>
        </authorList>
    </citation>
    <scope>NUCLEOTIDE SEQUENCE [LARGE SCALE GENOMIC DNA]</scope>
    <source>
        <strain evidence="1 2">NCTC10343</strain>
    </source>
</reference>
<dbReference type="AlphaFoldDB" id="A0A378XUJ2"/>
<evidence type="ECO:0000313" key="2">
    <source>
        <dbReference type="Proteomes" id="UP000254400"/>
    </source>
</evidence>
<evidence type="ECO:0000313" key="1">
    <source>
        <dbReference type="EMBL" id="SUA68198.1"/>
    </source>
</evidence>
<organism evidence="1 2">
    <name type="scientific">Paenibacillus polymyxa</name>
    <name type="common">Bacillus polymyxa</name>
    <dbReference type="NCBI Taxonomy" id="1406"/>
    <lineage>
        <taxon>Bacteria</taxon>
        <taxon>Bacillati</taxon>
        <taxon>Bacillota</taxon>
        <taxon>Bacilli</taxon>
        <taxon>Bacillales</taxon>
        <taxon>Paenibacillaceae</taxon>
        <taxon>Paenibacillus</taxon>
    </lineage>
</organism>
<dbReference type="GeneID" id="93350346"/>
<accession>A0A378XUJ2</accession>
<name>A0A378XUJ2_PAEPO</name>
<dbReference type="RefSeq" id="WP_019686657.1">
    <property type="nucleotide sequence ID" value="NZ_CP036496.1"/>
</dbReference>
<dbReference type="EMBL" id="UGSC01000001">
    <property type="protein sequence ID" value="SUA68198.1"/>
    <property type="molecule type" value="Genomic_DNA"/>
</dbReference>
<sequence>MPNANGWLSRDEVRQLNMPVLIPDKDAQRGKWHNGLPPAGGILLTRTSCVTMNCPVAENETPVAYMYNPKHRSEYRYAPFYFRTKEQLNGLETV</sequence>
<proteinExistence type="predicted"/>
<dbReference type="Proteomes" id="UP000254400">
    <property type="component" value="Unassembled WGS sequence"/>
</dbReference>
<protein>
    <submittedName>
        <fullName evidence="1">Uncharacterized protein</fullName>
    </submittedName>
</protein>